<evidence type="ECO:0000313" key="1">
    <source>
        <dbReference type="Ensembl" id="ENSSSCP00060025421.1"/>
    </source>
</evidence>
<organism evidence="1 2">
    <name type="scientific">Sus scrofa</name>
    <name type="common">Pig</name>
    <dbReference type="NCBI Taxonomy" id="9823"/>
    <lineage>
        <taxon>Eukaryota</taxon>
        <taxon>Metazoa</taxon>
        <taxon>Chordata</taxon>
        <taxon>Craniata</taxon>
        <taxon>Vertebrata</taxon>
        <taxon>Euteleostomi</taxon>
        <taxon>Mammalia</taxon>
        <taxon>Eutheria</taxon>
        <taxon>Laurasiatheria</taxon>
        <taxon>Artiodactyla</taxon>
        <taxon>Suina</taxon>
        <taxon>Suidae</taxon>
        <taxon>Sus</taxon>
    </lineage>
</organism>
<proteinExistence type="predicted"/>
<sequence>VCHYGNYYSGLSCGCGYGCGCSRCGCNCGYDKCGYRCGYGGYVYGCCHLSCCGRYWPYGFYCEPSRDTPEFLCFLHFMNSSFYEVVMISFHATWEEENSLNSSSIILVE</sequence>
<protein>
    <submittedName>
        <fullName evidence="1">Uncharacterized protein</fullName>
    </submittedName>
</protein>
<evidence type="ECO:0000313" key="2">
    <source>
        <dbReference type="Proteomes" id="UP000694723"/>
    </source>
</evidence>
<name>A0A8D0ICL2_PIG</name>
<reference evidence="1" key="1">
    <citation type="submission" date="2025-08" db="UniProtKB">
        <authorList>
            <consortium name="Ensembl"/>
        </authorList>
    </citation>
    <scope>IDENTIFICATION</scope>
</reference>
<dbReference type="AlphaFoldDB" id="A0A8D0ICL2"/>
<accession>A0A8D0ICL2</accession>
<dbReference type="Ensembl" id="ENSSSCT00060059331.1">
    <property type="protein sequence ID" value="ENSSSCP00060025421.1"/>
    <property type="gene ID" value="ENSSSCG00060043748.1"/>
</dbReference>
<dbReference type="Proteomes" id="UP000694723">
    <property type="component" value="Unplaced"/>
</dbReference>